<dbReference type="Proteomes" id="UP000077164">
    <property type="component" value="Unassembled WGS sequence"/>
</dbReference>
<keyword evidence="3 5" id="KW-1133">Transmembrane helix</keyword>
<keyword evidence="7" id="KW-1185">Reference proteome</keyword>
<evidence type="ECO:0000256" key="5">
    <source>
        <dbReference type="SAM" id="Phobius"/>
    </source>
</evidence>
<evidence type="ECO:0000313" key="6">
    <source>
        <dbReference type="EMBL" id="OAB30389.1"/>
    </source>
</evidence>
<keyword evidence="4 5" id="KW-0472">Membrane</keyword>
<dbReference type="InterPro" id="IPR032808">
    <property type="entry name" value="DoxX"/>
</dbReference>
<evidence type="ECO:0000313" key="7">
    <source>
        <dbReference type="Proteomes" id="UP000077164"/>
    </source>
</evidence>
<organism evidence="6 7">
    <name type="scientific">Flavobacterium fryxellicola</name>
    <dbReference type="NCBI Taxonomy" id="249352"/>
    <lineage>
        <taxon>Bacteria</taxon>
        <taxon>Pseudomonadati</taxon>
        <taxon>Bacteroidota</taxon>
        <taxon>Flavobacteriia</taxon>
        <taxon>Flavobacteriales</taxon>
        <taxon>Flavobacteriaceae</taxon>
        <taxon>Flavobacterium</taxon>
    </lineage>
</organism>
<reference evidence="6 7" key="1">
    <citation type="submission" date="2016-03" db="EMBL/GenBank/DDBJ databases">
        <title>Draft genome sequence of Flavobacterium fryxellicola DSM 16209.</title>
        <authorList>
            <person name="Shin S.-K."/>
            <person name="Yi H."/>
        </authorList>
    </citation>
    <scope>NUCLEOTIDE SEQUENCE [LARGE SCALE GENOMIC DNA]</scope>
    <source>
        <strain evidence="6 7">DSM 16209</strain>
    </source>
</reference>
<comment type="caution">
    <text evidence="6">The sequence shown here is derived from an EMBL/GenBank/DDBJ whole genome shotgun (WGS) entry which is preliminary data.</text>
</comment>
<sequence>MKIAILIIRSLLGILFLYTSVSFFLHLAPEAETTGNFKAFNVGLMASTYLIPLAKSLEFLCGLSFITGRYVTLANLIILPVTLNILLINFFLTPENLPVALFVFFGNIFLIISHWSNYKGLFVAQ</sequence>
<evidence type="ECO:0000256" key="1">
    <source>
        <dbReference type="ARBA" id="ARBA00004141"/>
    </source>
</evidence>
<evidence type="ECO:0000256" key="3">
    <source>
        <dbReference type="ARBA" id="ARBA00022989"/>
    </source>
</evidence>
<comment type="subcellular location">
    <subcellularLocation>
        <location evidence="1">Membrane</location>
        <topology evidence="1">Multi-pass membrane protein</topology>
    </subcellularLocation>
</comment>
<dbReference type="AlphaFoldDB" id="A0A167ZFE8"/>
<dbReference type="STRING" id="249352.SAMN05444395_11053"/>
<feature type="transmembrane region" description="Helical" evidence="5">
    <location>
        <begin position="7"/>
        <end position="28"/>
    </location>
</feature>
<feature type="transmembrane region" description="Helical" evidence="5">
    <location>
        <begin position="97"/>
        <end position="115"/>
    </location>
</feature>
<evidence type="ECO:0000256" key="2">
    <source>
        <dbReference type="ARBA" id="ARBA00022692"/>
    </source>
</evidence>
<proteinExistence type="predicted"/>
<feature type="transmembrane region" description="Helical" evidence="5">
    <location>
        <begin position="73"/>
        <end position="91"/>
    </location>
</feature>
<evidence type="ECO:0000256" key="4">
    <source>
        <dbReference type="ARBA" id="ARBA00023136"/>
    </source>
</evidence>
<name>A0A167ZFE8_9FLAO</name>
<dbReference type="GO" id="GO:0016020">
    <property type="term" value="C:membrane"/>
    <property type="evidence" value="ECO:0007669"/>
    <property type="project" value="UniProtKB-SubCell"/>
</dbReference>
<gene>
    <name evidence="6" type="ORF">FBFR_02400</name>
</gene>
<dbReference type="RefSeq" id="WP_066076530.1">
    <property type="nucleotide sequence ID" value="NZ_FRDK01000010.1"/>
</dbReference>
<dbReference type="Pfam" id="PF07681">
    <property type="entry name" value="DoxX"/>
    <property type="match status" value="1"/>
</dbReference>
<protein>
    <submittedName>
        <fullName evidence="6">DoxX family protein</fullName>
    </submittedName>
</protein>
<accession>A0A167ZFE8</accession>
<feature type="transmembrane region" description="Helical" evidence="5">
    <location>
        <begin position="48"/>
        <end position="66"/>
    </location>
</feature>
<dbReference type="OrthoDB" id="8161897at2"/>
<keyword evidence="2 5" id="KW-0812">Transmembrane</keyword>
<dbReference type="EMBL" id="LVJE01000005">
    <property type="protein sequence ID" value="OAB30389.1"/>
    <property type="molecule type" value="Genomic_DNA"/>
</dbReference>